<keyword evidence="8" id="KW-1185">Reference proteome</keyword>
<dbReference type="InterPro" id="IPR016130">
    <property type="entry name" value="Tyr_Pase_AS"/>
</dbReference>
<name>A0A0U5FZF4_ASPCI</name>
<evidence type="ECO:0000313" key="8">
    <source>
        <dbReference type="Proteomes" id="UP000054771"/>
    </source>
</evidence>
<accession>A0A0U5FZF4</accession>
<dbReference type="SUPFAM" id="SSF52799">
    <property type="entry name" value="(Phosphotyrosine protein) phosphatases II"/>
    <property type="match status" value="1"/>
</dbReference>
<keyword evidence="3" id="KW-0378">Hydrolase</keyword>
<dbReference type="GO" id="GO:0008138">
    <property type="term" value="F:protein tyrosine/serine/threonine phosphatase activity"/>
    <property type="evidence" value="ECO:0007669"/>
    <property type="project" value="TreeGrafter"/>
</dbReference>
<feature type="domain" description="Tyrosine specific protein phosphatases" evidence="6">
    <location>
        <begin position="138"/>
        <end position="179"/>
    </location>
</feature>
<dbReference type="EMBL" id="CDMC01000004">
    <property type="protein sequence ID" value="CEL04723.1"/>
    <property type="molecule type" value="Genomic_DNA"/>
</dbReference>
<dbReference type="OMA" id="WIRCDDT"/>
<evidence type="ECO:0000256" key="4">
    <source>
        <dbReference type="ARBA" id="ARBA00022912"/>
    </source>
</evidence>
<evidence type="ECO:0000313" key="7">
    <source>
        <dbReference type="EMBL" id="CEL04723.1"/>
    </source>
</evidence>
<dbReference type="PROSITE" id="PS50056">
    <property type="entry name" value="TYR_PHOSPHATASE_2"/>
    <property type="match status" value="1"/>
</dbReference>
<dbReference type="GO" id="GO:0004725">
    <property type="term" value="F:protein tyrosine phosphatase activity"/>
    <property type="evidence" value="ECO:0007669"/>
    <property type="project" value="UniProtKB-EC"/>
</dbReference>
<keyword evidence="4" id="KW-0904">Protein phosphatase</keyword>
<comment type="similarity">
    <text evidence="1">Belongs to the protein-tyrosine phosphatase family. Non-receptor class dual specificity subfamily.</text>
</comment>
<proteinExistence type="inferred from homology"/>
<dbReference type="InterPro" id="IPR029021">
    <property type="entry name" value="Prot-tyrosine_phosphatase-like"/>
</dbReference>
<evidence type="ECO:0000259" key="6">
    <source>
        <dbReference type="PROSITE" id="PS50056"/>
    </source>
</evidence>
<evidence type="ECO:0000256" key="1">
    <source>
        <dbReference type="ARBA" id="ARBA00008601"/>
    </source>
</evidence>
<evidence type="ECO:0000256" key="2">
    <source>
        <dbReference type="ARBA" id="ARBA00013064"/>
    </source>
</evidence>
<dbReference type="InterPro" id="IPR000340">
    <property type="entry name" value="Dual-sp_phosphatase_cat-dom"/>
</dbReference>
<dbReference type="OrthoDB" id="10252009at2759"/>
<dbReference type="CDD" id="cd14498">
    <property type="entry name" value="DSP"/>
    <property type="match status" value="1"/>
</dbReference>
<dbReference type="InterPro" id="IPR020422">
    <property type="entry name" value="TYR_PHOSPHATASE_DUAL_dom"/>
</dbReference>
<evidence type="ECO:0000256" key="3">
    <source>
        <dbReference type="ARBA" id="ARBA00022801"/>
    </source>
</evidence>
<dbReference type="PANTHER" id="PTHR45848:SF4">
    <property type="entry name" value="DUAL SPECIFICITY PROTEIN PHOSPHATASE 12"/>
    <property type="match status" value="1"/>
</dbReference>
<evidence type="ECO:0000259" key="5">
    <source>
        <dbReference type="PROSITE" id="PS50054"/>
    </source>
</evidence>
<dbReference type="Pfam" id="PF00782">
    <property type="entry name" value="DSPc"/>
    <property type="match status" value="1"/>
</dbReference>
<dbReference type="Gene3D" id="3.90.190.10">
    <property type="entry name" value="Protein tyrosine phosphatase superfamily"/>
    <property type="match status" value="1"/>
</dbReference>
<protein>
    <recommendedName>
        <fullName evidence="2">protein-tyrosine-phosphatase</fullName>
        <ecNumber evidence="2">3.1.3.48</ecNumber>
    </recommendedName>
</protein>
<reference evidence="8" key="1">
    <citation type="journal article" date="2016" name="Genome Announc.">
        <title>Draft genome sequences of fungus Aspergillus calidoustus.</title>
        <authorList>
            <person name="Horn F."/>
            <person name="Linde J."/>
            <person name="Mattern D.J."/>
            <person name="Walther G."/>
            <person name="Guthke R."/>
            <person name="Scherlach K."/>
            <person name="Martin K."/>
            <person name="Brakhage A.A."/>
            <person name="Petzke L."/>
            <person name="Valiante V."/>
        </authorList>
    </citation>
    <scope>NUCLEOTIDE SEQUENCE [LARGE SCALE GENOMIC DNA]</scope>
    <source>
        <strain evidence="8">SF006504</strain>
    </source>
</reference>
<dbReference type="InterPro" id="IPR000387">
    <property type="entry name" value="Tyr_Pase_dom"/>
</dbReference>
<feature type="domain" description="Tyrosine-protein phosphatase" evidence="5">
    <location>
        <begin position="11"/>
        <end position="200"/>
    </location>
</feature>
<dbReference type="SMART" id="SM00195">
    <property type="entry name" value="DSPc"/>
    <property type="match status" value="1"/>
</dbReference>
<dbReference type="STRING" id="454130.A0A0U5FZF4"/>
<dbReference type="PANTHER" id="PTHR45848">
    <property type="entry name" value="DUAL SPECIFICITY PROTEIN PHOSPHATASE 12 FAMILY MEMBER"/>
    <property type="match status" value="1"/>
</dbReference>
<sequence length="270" mass="30519">MDPLLPGTTISPVLAVPGLYISDRFAARSNSLLTEHRITHILSILRWEDRPRPSSYKDAADDGTETVTNTGSDLRRITRKHVDMDDDPMEDLLAHLDEMLDWVHDAIIGPAPLDGAEEDQVNAGKESGMDTSTRQDQGRVLVHCNQGVSRSGSVVVGYIMRYLSLPYAAALLTARQSRPVIAPNIGFEYQLRMWERCGFDVFLPEGEDQENDQEEEEGQVQLIEESEYAAWKEDVAQVYSHEQLKDFQRAREDCIRRMVARLGVLMKDDT</sequence>
<organism evidence="7 8">
    <name type="scientific">Aspergillus calidoustus</name>
    <dbReference type="NCBI Taxonomy" id="454130"/>
    <lineage>
        <taxon>Eukaryota</taxon>
        <taxon>Fungi</taxon>
        <taxon>Dikarya</taxon>
        <taxon>Ascomycota</taxon>
        <taxon>Pezizomycotina</taxon>
        <taxon>Eurotiomycetes</taxon>
        <taxon>Eurotiomycetidae</taxon>
        <taxon>Eurotiales</taxon>
        <taxon>Aspergillaceae</taxon>
        <taxon>Aspergillus</taxon>
        <taxon>Aspergillus subgen. Nidulantes</taxon>
    </lineage>
</organism>
<gene>
    <name evidence="7" type="ORF">ASPCAL05848</name>
</gene>
<dbReference type="PROSITE" id="PS50054">
    <property type="entry name" value="TYR_PHOSPHATASE_DUAL"/>
    <property type="match status" value="1"/>
</dbReference>
<dbReference type="AlphaFoldDB" id="A0A0U5FZF4"/>
<dbReference type="Proteomes" id="UP000054771">
    <property type="component" value="Unassembled WGS sequence"/>
</dbReference>
<dbReference type="PROSITE" id="PS00383">
    <property type="entry name" value="TYR_PHOSPHATASE_1"/>
    <property type="match status" value="1"/>
</dbReference>
<dbReference type="EC" id="3.1.3.48" evidence="2"/>